<accession>A0AAV5X1G4</accession>
<feature type="transmembrane region" description="Helical" evidence="6">
    <location>
        <begin position="222"/>
        <end position="242"/>
    </location>
</feature>
<evidence type="ECO:0000256" key="2">
    <source>
        <dbReference type="ARBA" id="ARBA00005692"/>
    </source>
</evidence>
<dbReference type="Proteomes" id="UP001432322">
    <property type="component" value="Unassembled WGS sequence"/>
</dbReference>
<name>A0AAV5X1G4_9BILA</name>
<dbReference type="EMBL" id="BTSY01000007">
    <property type="protein sequence ID" value="GMT35604.1"/>
    <property type="molecule type" value="Genomic_DNA"/>
</dbReference>
<dbReference type="GO" id="GO:0016020">
    <property type="term" value="C:membrane"/>
    <property type="evidence" value="ECO:0007669"/>
    <property type="project" value="UniProtKB-SubCell"/>
</dbReference>
<feature type="transmembrane region" description="Helical" evidence="6">
    <location>
        <begin position="99"/>
        <end position="120"/>
    </location>
</feature>
<evidence type="ECO:0000256" key="4">
    <source>
        <dbReference type="ARBA" id="ARBA00022989"/>
    </source>
</evidence>
<sequence length="268" mass="29949">QFALVGGGVLIVVLIFYFALVRRENRPMTLLAASGVYGILCIANYDVKWSWCGETSIIQRATSTISALGHTISKFYVILNRYSVLSMSFGTDNWTTRTIVILLIAQFLIPVIVASPLVFARPTGVGFAYGPGFLINIVQVVSAVVYGTYVITGLVLSILSMRKLRALLNNASERRKNSVIRQEVMITAYSTCLFFAHSLKCFQQIAFAAFQNNPTIYEINMILYPYFNDFAVFSSPVLILIISKKLRMMLLSFFRPTFKHTATVAPFS</sequence>
<dbReference type="PANTHER" id="PTHR31552">
    <property type="entry name" value="SERPENTINE RECEPTOR CLASS GAMMA"/>
    <property type="match status" value="1"/>
</dbReference>
<feature type="transmembrane region" description="Helical" evidence="6">
    <location>
        <begin position="6"/>
        <end position="21"/>
    </location>
</feature>
<proteinExistence type="inferred from homology"/>
<evidence type="ECO:0000256" key="1">
    <source>
        <dbReference type="ARBA" id="ARBA00004141"/>
    </source>
</evidence>
<organism evidence="7 8">
    <name type="scientific">Pristionchus fissidentatus</name>
    <dbReference type="NCBI Taxonomy" id="1538716"/>
    <lineage>
        <taxon>Eukaryota</taxon>
        <taxon>Metazoa</taxon>
        <taxon>Ecdysozoa</taxon>
        <taxon>Nematoda</taxon>
        <taxon>Chromadorea</taxon>
        <taxon>Rhabditida</taxon>
        <taxon>Rhabditina</taxon>
        <taxon>Diplogasteromorpha</taxon>
        <taxon>Diplogasteroidea</taxon>
        <taxon>Neodiplogasteridae</taxon>
        <taxon>Pristionchus</taxon>
    </lineage>
</organism>
<dbReference type="AlphaFoldDB" id="A0AAV5X1G4"/>
<keyword evidence="4 6" id="KW-1133">Transmembrane helix</keyword>
<evidence type="ECO:0000256" key="5">
    <source>
        <dbReference type="ARBA" id="ARBA00023136"/>
    </source>
</evidence>
<comment type="similarity">
    <text evidence="2 6">Belongs to the nematode receptor-like protein srg family.</text>
</comment>
<dbReference type="Pfam" id="PF02118">
    <property type="entry name" value="Srg"/>
    <property type="match status" value="1"/>
</dbReference>
<dbReference type="GO" id="GO:0007606">
    <property type="term" value="P:sensory perception of chemical stimulus"/>
    <property type="evidence" value="ECO:0007669"/>
    <property type="project" value="UniProtKB-UniRule"/>
</dbReference>
<dbReference type="GO" id="GO:0004888">
    <property type="term" value="F:transmembrane signaling receptor activity"/>
    <property type="evidence" value="ECO:0007669"/>
    <property type="project" value="InterPro"/>
</dbReference>
<feature type="transmembrane region" description="Helical" evidence="6">
    <location>
        <begin position="132"/>
        <end position="159"/>
    </location>
</feature>
<feature type="non-terminal residue" evidence="7">
    <location>
        <position position="268"/>
    </location>
</feature>
<keyword evidence="8" id="KW-1185">Reference proteome</keyword>
<reference evidence="7" key="1">
    <citation type="submission" date="2023-10" db="EMBL/GenBank/DDBJ databases">
        <title>Genome assembly of Pristionchus species.</title>
        <authorList>
            <person name="Yoshida K."/>
            <person name="Sommer R.J."/>
        </authorList>
    </citation>
    <scope>NUCLEOTIDE SEQUENCE</scope>
    <source>
        <strain evidence="7">RS5133</strain>
    </source>
</reference>
<evidence type="ECO:0000256" key="3">
    <source>
        <dbReference type="ARBA" id="ARBA00022692"/>
    </source>
</evidence>
<gene>
    <name evidence="7" type="ORF">PFISCL1PPCAC_26901</name>
</gene>
<feature type="transmembrane region" description="Helical" evidence="6">
    <location>
        <begin position="57"/>
        <end position="79"/>
    </location>
</feature>
<evidence type="ECO:0000313" key="8">
    <source>
        <dbReference type="Proteomes" id="UP001432322"/>
    </source>
</evidence>
<feature type="transmembrane region" description="Helical" evidence="6">
    <location>
        <begin position="184"/>
        <end position="210"/>
    </location>
</feature>
<protein>
    <recommendedName>
        <fullName evidence="6">Serpentine receptor class gamma</fullName>
    </recommendedName>
</protein>
<dbReference type="InterPro" id="IPR000609">
    <property type="entry name" value="7TM_GPCR_serpentine_rcpt_Srg"/>
</dbReference>
<evidence type="ECO:0000313" key="7">
    <source>
        <dbReference type="EMBL" id="GMT35604.1"/>
    </source>
</evidence>
<keyword evidence="5 6" id="KW-0472">Membrane</keyword>
<feature type="non-terminal residue" evidence="7">
    <location>
        <position position="1"/>
    </location>
</feature>
<dbReference type="PANTHER" id="PTHR31552:SF31">
    <property type="entry name" value="SERPENTINE RECEPTOR CLASS GAMMA"/>
    <property type="match status" value="1"/>
</dbReference>
<keyword evidence="3 6" id="KW-0812">Transmembrane</keyword>
<evidence type="ECO:0000256" key="6">
    <source>
        <dbReference type="RuleBase" id="RU280813"/>
    </source>
</evidence>
<feature type="transmembrane region" description="Helical" evidence="6">
    <location>
        <begin position="28"/>
        <end position="45"/>
    </location>
</feature>
<comment type="caution">
    <text evidence="7">The sequence shown here is derived from an EMBL/GenBank/DDBJ whole genome shotgun (WGS) entry which is preliminary data.</text>
</comment>
<comment type="subcellular location">
    <subcellularLocation>
        <location evidence="1">Membrane</location>
        <topology evidence="1">Multi-pass membrane protein</topology>
    </subcellularLocation>
</comment>